<comment type="similarity">
    <text evidence="2">Belongs to the FlgN family.</text>
</comment>
<dbReference type="AlphaFoldDB" id="A0A098R476"/>
<dbReference type="RefSeq" id="WP_037545425.1">
    <property type="nucleotide sequence ID" value="NZ_JNUP01000023.1"/>
</dbReference>
<dbReference type="Gene3D" id="1.20.58.300">
    <property type="entry name" value="FlgN-like"/>
    <property type="match status" value="1"/>
</dbReference>
<proteinExistence type="inferred from homology"/>
<protein>
    <recommendedName>
        <fullName evidence="6">Flagellar biosynthesis protein FlgN</fullName>
    </recommendedName>
</protein>
<organism evidence="4 5">
    <name type="scientific">Spirochaeta lutea</name>
    <dbReference type="NCBI Taxonomy" id="1480694"/>
    <lineage>
        <taxon>Bacteria</taxon>
        <taxon>Pseudomonadati</taxon>
        <taxon>Spirochaetota</taxon>
        <taxon>Spirochaetia</taxon>
        <taxon>Spirochaetales</taxon>
        <taxon>Spirochaetaceae</taxon>
        <taxon>Spirochaeta</taxon>
    </lineage>
</organism>
<dbReference type="STRING" id="1480694.DC28_02570"/>
<dbReference type="Proteomes" id="UP000029692">
    <property type="component" value="Unassembled WGS sequence"/>
</dbReference>
<keyword evidence="3" id="KW-1005">Bacterial flagellum biogenesis</keyword>
<dbReference type="InterPro" id="IPR007809">
    <property type="entry name" value="FlgN-like"/>
</dbReference>
<sequence>MVISNLIQIIQAEATALHTIAALEKKLQDSLMDKNFSEVEDVIAEIDIVAQTIQALDDEREKEYQFLRASHRLTDQEGLGDLFTLLPDNHREQLARVYREFKVAVMEVQFLASGIDMFSRHQVQTLRSVLDELYPDRKSRTYTARGMHQELASPMVLDHSL</sequence>
<dbReference type="SUPFAM" id="SSF140566">
    <property type="entry name" value="FlgN-like"/>
    <property type="match status" value="1"/>
</dbReference>
<evidence type="ECO:0000256" key="1">
    <source>
        <dbReference type="ARBA" id="ARBA00002397"/>
    </source>
</evidence>
<comment type="caution">
    <text evidence="4">The sequence shown here is derived from an EMBL/GenBank/DDBJ whole genome shotgun (WGS) entry which is preliminary data.</text>
</comment>
<name>A0A098R476_9SPIO</name>
<evidence type="ECO:0000256" key="2">
    <source>
        <dbReference type="ARBA" id="ARBA00007703"/>
    </source>
</evidence>
<gene>
    <name evidence="4" type="ORF">DC28_02570</name>
</gene>
<keyword evidence="5" id="KW-1185">Reference proteome</keyword>
<dbReference type="InterPro" id="IPR036679">
    <property type="entry name" value="FlgN-like_sf"/>
</dbReference>
<evidence type="ECO:0000256" key="3">
    <source>
        <dbReference type="ARBA" id="ARBA00022795"/>
    </source>
</evidence>
<accession>A0A098R476</accession>
<comment type="function">
    <text evidence="1">Required for the efficient initiation of filament assembly.</text>
</comment>
<reference evidence="4 5" key="1">
    <citation type="submission" date="2014-05" db="EMBL/GenBank/DDBJ databases">
        <title>De novo Genome Sequence of Spirocheata sp.</title>
        <authorList>
            <person name="Shivani Y."/>
            <person name="Subhash Y."/>
            <person name="Tushar L."/>
            <person name="Sasikala C."/>
            <person name="Ramana C.V."/>
        </authorList>
    </citation>
    <scope>NUCLEOTIDE SEQUENCE [LARGE SCALE GENOMIC DNA]</scope>
    <source>
        <strain evidence="4 5">JC230</strain>
    </source>
</reference>
<evidence type="ECO:0008006" key="6">
    <source>
        <dbReference type="Google" id="ProtNLM"/>
    </source>
</evidence>
<evidence type="ECO:0000313" key="5">
    <source>
        <dbReference type="Proteomes" id="UP000029692"/>
    </source>
</evidence>
<evidence type="ECO:0000313" key="4">
    <source>
        <dbReference type="EMBL" id="KGE73562.1"/>
    </source>
</evidence>
<dbReference type="GO" id="GO:0044780">
    <property type="term" value="P:bacterial-type flagellum assembly"/>
    <property type="evidence" value="ECO:0007669"/>
    <property type="project" value="InterPro"/>
</dbReference>
<dbReference type="EMBL" id="JNUP01000023">
    <property type="protein sequence ID" value="KGE73562.1"/>
    <property type="molecule type" value="Genomic_DNA"/>
</dbReference>
<dbReference type="Pfam" id="PF05130">
    <property type="entry name" value="FlgN"/>
    <property type="match status" value="1"/>
</dbReference>